<dbReference type="Pfam" id="PF00589">
    <property type="entry name" value="Phage_integrase"/>
    <property type="match status" value="1"/>
</dbReference>
<evidence type="ECO:0000256" key="9">
    <source>
        <dbReference type="PROSITE-ProRule" id="PRU01248"/>
    </source>
</evidence>
<dbReference type="InterPro" id="IPR010998">
    <property type="entry name" value="Integrase_recombinase_N"/>
</dbReference>
<dbReference type="Gene3D" id="1.10.443.10">
    <property type="entry name" value="Intergrase catalytic core"/>
    <property type="match status" value="1"/>
</dbReference>
<dbReference type="AlphaFoldDB" id="A0AB37ZXI8"/>
<dbReference type="PANTHER" id="PTHR30349">
    <property type="entry name" value="PHAGE INTEGRASE-RELATED"/>
    <property type="match status" value="1"/>
</dbReference>
<keyword evidence="3" id="KW-0132">Cell division</keyword>
<dbReference type="GO" id="GO:0005737">
    <property type="term" value="C:cytoplasm"/>
    <property type="evidence" value="ECO:0007669"/>
    <property type="project" value="UniProtKB-SubCell"/>
</dbReference>
<comment type="subcellular location">
    <subcellularLocation>
        <location evidence="1">Cytoplasm</location>
    </subcellularLocation>
</comment>
<evidence type="ECO:0000256" key="7">
    <source>
        <dbReference type="ARBA" id="ARBA00023172"/>
    </source>
</evidence>
<dbReference type="InterPro" id="IPR002104">
    <property type="entry name" value="Integrase_catalytic"/>
</dbReference>
<sequence length="333" mass="38328">MVANDTARLLMELETIAATLIPDADIVKLKLRFEEVTNNYTVDRKTLEALENDFKDKVDFYLSALRIEGYSEQTLQGNRYDLMSFSEFVNKAVVQVTTSDVRRFLASNPQWAASTVAKKLSTLKAFYKWMTAEEFILHDPTAKIRTPKQEKRLPKAMSPDELEMIRDACQDSRERALVEVFYSTGCRISELAGMKTATIDWQNGSLPVIGKGNKERIVYLNGKAIYQLKKYLVDRQFEEDDCEYLFTTNRRPYRQMTTVAIRNIINKIASRVETSKKVTPHVFRHSMATMAINNGIELGDLQQLLGHSNPSTTLRYIMVSEERKKNAHKRFVQ</sequence>
<reference evidence="12 13" key="1">
    <citation type="submission" date="2016-10" db="EMBL/GenBank/DDBJ databases">
        <authorList>
            <person name="Varghese N."/>
            <person name="Submissions S."/>
        </authorList>
    </citation>
    <scope>NUCLEOTIDE SEQUENCE [LARGE SCALE GENOMIC DNA]</scope>
    <source>
        <strain evidence="12 13">DSM 14526</strain>
    </source>
</reference>
<dbReference type="RefSeq" id="WP_176974116.1">
    <property type="nucleotide sequence ID" value="NZ_FJNA01000001.1"/>
</dbReference>
<keyword evidence="5" id="KW-0229">DNA integration</keyword>
<keyword evidence="7" id="KW-0233">DNA recombination</keyword>
<dbReference type="PANTHER" id="PTHR30349:SF77">
    <property type="entry name" value="TYROSINE RECOMBINASE XERC"/>
    <property type="match status" value="1"/>
</dbReference>
<dbReference type="SUPFAM" id="SSF56349">
    <property type="entry name" value="DNA breaking-rejoining enzymes"/>
    <property type="match status" value="1"/>
</dbReference>
<organism evidence="12 13">
    <name type="scientific">Trichococcus collinsii</name>
    <dbReference type="NCBI Taxonomy" id="157076"/>
    <lineage>
        <taxon>Bacteria</taxon>
        <taxon>Bacillati</taxon>
        <taxon>Bacillota</taxon>
        <taxon>Bacilli</taxon>
        <taxon>Lactobacillales</taxon>
        <taxon>Carnobacteriaceae</taxon>
        <taxon>Trichococcus</taxon>
    </lineage>
</organism>
<dbReference type="GO" id="GO:0007059">
    <property type="term" value="P:chromosome segregation"/>
    <property type="evidence" value="ECO:0007669"/>
    <property type="project" value="UniProtKB-KW"/>
</dbReference>
<dbReference type="EMBL" id="FNQH01000001">
    <property type="protein sequence ID" value="SDZ97448.1"/>
    <property type="molecule type" value="Genomic_DNA"/>
</dbReference>
<protein>
    <submittedName>
        <fullName evidence="12">Integrase/recombinase XerD</fullName>
    </submittedName>
</protein>
<dbReference type="InterPro" id="IPR013762">
    <property type="entry name" value="Integrase-like_cat_sf"/>
</dbReference>
<dbReference type="GO" id="GO:0051301">
    <property type="term" value="P:cell division"/>
    <property type="evidence" value="ECO:0007669"/>
    <property type="project" value="UniProtKB-KW"/>
</dbReference>
<comment type="caution">
    <text evidence="12">The sequence shown here is derived from an EMBL/GenBank/DDBJ whole genome shotgun (WGS) entry which is preliminary data.</text>
</comment>
<feature type="domain" description="Core-binding (CB)" evidence="11">
    <location>
        <begin position="52"/>
        <end position="131"/>
    </location>
</feature>
<gene>
    <name evidence="12" type="ORF">SAMN04488525_101762</name>
</gene>
<dbReference type="InterPro" id="IPR044068">
    <property type="entry name" value="CB"/>
</dbReference>
<keyword evidence="2" id="KW-0963">Cytoplasm</keyword>
<dbReference type="GO" id="GO:0006310">
    <property type="term" value="P:DNA recombination"/>
    <property type="evidence" value="ECO:0007669"/>
    <property type="project" value="UniProtKB-KW"/>
</dbReference>
<evidence type="ECO:0000256" key="4">
    <source>
        <dbReference type="ARBA" id="ARBA00022829"/>
    </source>
</evidence>
<dbReference type="PROSITE" id="PS51900">
    <property type="entry name" value="CB"/>
    <property type="match status" value="1"/>
</dbReference>
<accession>A0AB37ZXI8</accession>
<name>A0AB37ZXI8_9LACT</name>
<evidence type="ECO:0000256" key="1">
    <source>
        <dbReference type="ARBA" id="ARBA00004496"/>
    </source>
</evidence>
<dbReference type="Gene3D" id="1.10.150.130">
    <property type="match status" value="1"/>
</dbReference>
<evidence type="ECO:0000313" key="13">
    <source>
        <dbReference type="Proteomes" id="UP000199042"/>
    </source>
</evidence>
<keyword evidence="8" id="KW-0131">Cell cycle</keyword>
<evidence type="ECO:0000259" key="10">
    <source>
        <dbReference type="PROSITE" id="PS51898"/>
    </source>
</evidence>
<evidence type="ECO:0000256" key="5">
    <source>
        <dbReference type="ARBA" id="ARBA00022908"/>
    </source>
</evidence>
<feature type="domain" description="Tyr recombinase" evidence="10">
    <location>
        <begin position="152"/>
        <end position="329"/>
    </location>
</feature>
<evidence type="ECO:0000259" key="11">
    <source>
        <dbReference type="PROSITE" id="PS51900"/>
    </source>
</evidence>
<evidence type="ECO:0000256" key="6">
    <source>
        <dbReference type="ARBA" id="ARBA00023125"/>
    </source>
</evidence>
<dbReference type="PROSITE" id="PS51898">
    <property type="entry name" value="TYR_RECOMBINASE"/>
    <property type="match status" value="1"/>
</dbReference>
<keyword evidence="4" id="KW-0159">Chromosome partition</keyword>
<dbReference type="NCBIfam" id="NF040815">
    <property type="entry name" value="recomb_XerA_Arch"/>
    <property type="match status" value="1"/>
</dbReference>
<keyword evidence="13" id="KW-1185">Reference proteome</keyword>
<dbReference type="Proteomes" id="UP000199042">
    <property type="component" value="Unassembled WGS sequence"/>
</dbReference>
<dbReference type="InterPro" id="IPR011010">
    <property type="entry name" value="DNA_brk_join_enz"/>
</dbReference>
<dbReference type="GO" id="GO:0015074">
    <property type="term" value="P:DNA integration"/>
    <property type="evidence" value="ECO:0007669"/>
    <property type="project" value="UniProtKB-KW"/>
</dbReference>
<evidence type="ECO:0000256" key="3">
    <source>
        <dbReference type="ARBA" id="ARBA00022618"/>
    </source>
</evidence>
<keyword evidence="6 9" id="KW-0238">DNA-binding</keyword>
<evidence type="ECO:0000256" key="8">
    <source>
        <dbReference type="ARBA" id="ARBA00023306"/>
    </source>
</evidence>
<evidence type="ECO:0000313" key="12">
    <source>
        <dbReference type="EMBL" id="SDZ97448.1"/>
    </source>
</evidence>
<proteinExistence type="predicted"/>
<dbReference type="Pfam" id="PF02899">
    <property type="entry name" value="Phage_int_SAM_1"/>
    <property type="match status" value="1"/>
</dbReference>
<dbReference type="GO" id="GO:0003677">
    <property type="term" value="F:DNA binding"/>
    <property type="evidence" value="ECO:0007669"/>
    <property type="project" value="UniProtKB-UniRule"/>
</dbReference>
<dbReference type="InterPro" id="IPR004107">
    <property type="entry name" value="Integrase_SAM-like_N"/>
</dbReference>
<evidence type="ECO:0000256" key="2">
    <source>
        <dbReference type="ARBA" id="ARBA00022490"/>
    </source>
</evidence>
<dbReference type="InterPro" id="IPR050090">
    <property type="entry name" value="Tyrosine_recombinase_XerCD"/>
</dbReference>